<gene>
    <name evidence="10" type="primary">yjjP_2</name>
    <name evidence="10" type="ORF">NCTC12195_04651</name>
    <name evidence="9" type="ORF">SGA02_18860</name>
</gene>
<dbReference type="OrthoDB" id="9813917at2"/>
<keyword evidence="4 7" id="KW-1133">Transmembrane helix</keyword>
<dbReference type="Pfam" id="PF06738">
    <property type="entry name" value="ThrE"/>
    <property type="match status" value="1"/>
</dbReference>
<dbReference type="PANTHER" id="PTHR34390:SF2">
    <property type="entry name" value="SUCCINATE TRANSPORTER SUBUNIT YJJP-RELATED"/>
    <property type="match status" value="1"/>
</dbReference>
<evidence type="ECO:0000256" key="1">
    <source>
        <dbReference type="ARBA" id="ARBA00004651"/>
    </source>
</evidence>
<evidence type="ECO:0000256" key="7">
    <source>
        <dbReference type="SAM" id="Phobius"/>
    </source>
</evidence>
<accession>A0A0D0SMA0</accession>
<evidence type="ECO:0000313" key="9">
    <source>
        <dbReference type="EMBL" id="GEQ06058.1"/>
    </source>
</evidence>
<evidence type="ECO:0000256" key="6">
    <source>
        <dbReference type="ARBA" id="ARBA00034125"/>
    </source>
</evidence>
<feature type="domain" description="Threonine/serine exporter-like N-terminal" evidence="8">
    <location>
        <begin position="12"/>
        <end position="247"/>
    </location>
</feature>
<evidence type="ECO:0000313" key="11">
    <source>
        <dbReference type="Proteomes" id="UP000255277"/>
    </source>
</evidence>
<protein>
    <submittedName>
        <fullName evidence="10">Membrane protein</fullName>
    </submittedName>
</protein>
<evidence type="ECO:0000256" key="2">
    <source>
        <dbReference type="ARBA" id="ARBA00022475"/>
    </source>
</evidence>
<evidence type="ECO:0000313" key="10">
    <source>
        <dbReference type="EMBL" id="SUM35122.1"/>
    </source>
</evidence>
<reference evidence="10 11" key="1">
    <citation type="submission" date="2018-06" db="EMBL/GenBank/DDBJ databases">
        <authorList>
            <consortium name="Pathogen Informatics"/>
            <person name="Doyle S."/>
        </authorList>
    </citation>
    <scope>NUCLEOTIDE SEQUENCE [LARGE SCALE GENOMIC DNA]</scope>
    <source>
        <strain evidence="10 11">NCTC12195</strain>
    </source>
</reference>
<comment type="similarity">
    <text evidence="6">Belongs to the ThrE exporter (TC 2.A.79) family.</text>
</comment>
<evidence type="ECO:0000256" key="4">
    <source>
        <dbReference type="ARBA" id="ARBA00022989"/>
    </source>
</evidence>
<dbReference type="GO" id="GO:0015744">
    <property type="term" value="P:succinate transport"/>
    <property type="evidence" value="ECO:0007669"/>
    <property type="project" value="TreeGrafter"/>
</dbReference>
<evidence type="ECO:0000313" key="12">
    <source>
        <dbReference type="Proteomes" id="UP000321057"/>
    </source>
</evidence>
<evidence type="ECO:0000259" key="8">
    <source>
        <dbReference type="Pfam" id="PF06738"/>
    </source>
</evidence>
<evidence type="ECO:0000256" key="5">
    <source>
        <dbReference type="ARBA" id="ARBA00023136"/>
    </source>
</evidence>
<dbReference type="GeneID" id="93844099"/>
<dbReference type="Proteomes" id="UP000255277">
    <property type="component" value="Unassembled WGS sequence"/>
</dbReference>
<feature type="transmembrane region" description="Helical" evidence="7">
    <location>
        <begin position="193"/>
        <end position="217"/>
    </location>
</feature>
<evidence type="ECO:0000256" key="3">
    <source>
        <dbReference type="ARBA" id="ARBA00022692"/>
    </source>
</evidence>
<keyword evidence="12" id="KW-1185">Reference proteome</keyword>
<keyword evidence="2" id="KW-1003">Cell membrane</keyword>
<dbReference type="EMBL" id="UHDK01000001">
    <property type="protein sequence ID" value="SUM35122.1"/>
    <property type="molecule type" value="Genomic_DNA"/>
</dbReference>
<dbReference type="EMBL" id="BKAX01000004">
    <property type="protein sequence ID" value="GEQ06058.1"/>
    <property type="molecule type" value="Genomic_DNA"/>
</dbReference>
<comment type="subcellular location">
    <subcellularLocation>
        <location evidence="1">Cell membrane</location>
        <topology evidence="1">Multi-pass membrane protein</topology>
    </subcellularLocation>
</comment>
<feature type="transmembrane region" description="Helical" evidence="7">
    <location>
        <begin position="170"/>
        <end position="187"/>
    </location>
</feature>
<feature type="transmembrane region" description="Helical" evidence="7">
    <location>
        <begin position="229"/>
        <end position="248"/>
    </location>
</feature>
<dbReference type="RefSeq" id="WP_042740419.1">
    <property type="nucleotide sequence ID" value="NZ_BKAX01000004.1"/>
</dbReference>
<dbReference type="STRING" id="1293.SH09_15125"/>
<dbReference type="Proteomes" id="UP000321057">
    <property type="component" value="Unassembled WGS sequence"/>
</dbReference>
<dbReference type="GO" id="GO:0022857">
    <property type="term" value="F:transmembrane transporter activity"/>
    <property type="evidence" value="ECO:0007669"/>
    <property type="project" value="InterPro"/>
</dbReference>
<dbReference type="InterPro" id="IPR050539">
    <property type="entry name" value="ThrE_Dicarb/AminoAcid_Exp"/>
</dbReference>
<keyword evidence="3 7" id="KW-0812">Transmembrane</keyword>
<dbReference type="AlphaFoldDB" id="A0A0D0SMA0"/>
<organism evidence="10 11">
    <name type="scientific">Staphylococcus gallinarum</name>
    <dbReference type="NCBI Taxonomy" id="1293"/>
    <lineage>
        <taxon>Bacteria</taxon>
        <taxon>Bacillati</taxon>
        <taxon>Bacillota</taxon>
        <taxon>Bacilli</taxon>
        <taxon>Bacillales</taxon>
        <taxon>Staphylococcaceae</taxon>
        <taxon>Staphylococcus</taxon>
    </lineage>
</organism>
<proteinExistence type="inferred from homology"/>
<reference evidence="9 12" key="2">
    <citation type="submission" date="2019-07" db="EMBL/GenBank/DDBJ databases">
        <title>Whole genome shotgun sequence of Staphylococcus gallinarum NBRC 109767.</title>
        <authorList>
            <person name="Hosoyama A."/>
            <person name="Uohara A."/>
            <person name="Ohji S."/>
            <person name="Ichikawa N."/>
        </authorList>
    </citation>
    <scope>NUCLEOTIDE SEQUENCE [LARGE SCALE GENOMIC DNA]</scope>
    <source>
        <strain evidence="9 12">NBRC 109767</strain>
    </source>
</reference>
<name>A0A0D0SMA0_STAGA</name>
<dbReference type="InterPro" id="IPR010619">
    <property type="entry name" value="ThrE-like_N"/>
</dbReference>
<dbReference type="GO" id="GO:0005886">
    <property type="term" value="C:plasma membrane"/>
    <property type="evidence" value="ECO:0007669"/>
    <property type="project" value="UniProtKB-SubCell"/>
</dbReference>
<keyword evidence="5 7" id="KW-0472">Membrane</keyword>
<feature type="transmembrane region" description="Helical" evidence="7">
    <location>
        <begin position="116"/>
        <end position="135"/>
    </location>
</feature>
<sequence length="250" mass="27610">MDSTKDKLTIQAILLAGKILLSSGAEVSRVEDTMRRMAICMGYYHSQGYVINVFINFSLSEEHDTRILRIDKNITNLLKIYQVNSISRQLTSNHISIEEAYQQLSNIEHSTVSISLWKKVVAAGIISLCFLYLQGGTWPEMLTTLIAGATGFCIVEFMQSKSLTMFIPEFVGSFVLGAIIILGSHIFHIENTFGPAMIASVMPIVPGVLITTAIQDLFARHMLMFTAKFLEALVIAFAIGSGIAIAYVTF</sequence>
<dbReference type="PANTHER" id="PTHR34390">
    <property type="entry name" value="UPF0442 PROTEIN YJJB-RELATED"/>
    <property type="match status" value="1"/>
</dbReference>